<comment type="caution">
    <text evidence="2">The sequence shown here is derived from an EMBL/GenBank/DDBJ whole genome shotgun (WGS) entry which is preliminary data.</text>
</comment>
<keyword evidence="1" id="KW-1133">Transmembrane helix</keyword>
<protein>
    <submittedName>
        <fullName evidence="2">Uncharacterized protein</fullName>
    </submittedName>
</protein>
<evidence type="ECO:0000313" key="3">
    <source>
        <dbReference type="Proteomes" id="UP000820669"/>
    </source>
</evidence>
<keyword evidence="1" id="KW-0812">Transmembrane</keyword>
<feature type="transmembrane region" description="Helical" evidence="1">
    <location>
        <begin position="33"/>
        <end position="62"/>
    </location>
</feature>
<gene>
    <name evidence="2" type="ORF">HF526_21575</name>
</gene>
<organism evidence="2 3">
    <name type="scientific">Pseudonocardia acidicola</name>
    <dbReference type="NCBI Taxonomy" id="2724939"/>
    <lineage>
        <taxon>Bacteria</taxon>
        <taxon>Bacillati</taxon>
        <taxon>Actinomycetota</taxon>
        <taxon>Actinomycetes</taxon>
        <taxon>Pseudonocardiales</taxon>
        <taxon>Pseudonocardiaceae</taxon>
        <taxon>Pseudonocardia</taxon>
    </lineage>
</organism>
<proteinExistence type="predicted"/>
<accession>A0ABX1SG84</accession>
<name>A0ABX1SG84_9PSEU</name>
<sequence>MANLTPEAIHKYVGTPVQVPVLGTVIVPPPEKVAFYAGIGVLAALGLVEWPIALIITVGHVLADQQHFRLARGVGEALEAV</sequence>
<evidence type="ECO:0000256" key="1">
    <source>
        <dbReference type="SAM" id="Phobius"/>
    </source>
</evidence>
<dbReference type="EMBL" id="JAAXLA010000044">
    <property type="protein sequence ID" value="NMH99887.1"/>
    <property type="molecule type" value="Genomic_DNA"/>
</dbReference>
<keyword evidence="1" id="KW-0472">Membrane</keyword>
<evidence type="ECO:0000313" key="2">
    <source>
        <dbReference type="EMBL" id="NMH99887.1"/>
    </source>
</evidence>
<reference evidence="2 3" key="1">
    <citation type="submission" date="2020-04" db="EMBL/GenBank/DDBJ databases">
        <authorList>
            <person name="Klaysubun C."/>
            <person name="Duangmal K."/>
            <person name="Lipun K."/>
        </authorList>
    </citation>
    <scope>NUCLEOTIDE SEQUENCE [LARGE SCALE GENOMIC DNA]</scope>
    <source>
        <strain evidence="2 3">K10HN5</strain>
    </source>
</reference>
<dbReference type="Proteomes" id="UP000820669">
    <property type="component" value="Unassembled WGS sequence"/>
</dbReference>
<dbReference type="RefSeq" id="WP_169383371.1">
    <property type="nucleotide sequence ID" value="NZ_JAAXLA010000044.1"/>
</dbReference>
<keyword evidence="3" id="KW-1185">Reference proteome</keyword>